<evidence type="ECO:0000313" key="2">
    <source>
        <dbReference type="EMBL" id="GJS91253.1"/>
    </source>
</evidence>
<feature type="region of interest" description="Disordered" evidence="1">
    <location>
        <begin position="1"/>
        <end position="117"/>
    </location>
</feature>
<dbReference type="EMBL" id="BQNB010011490">
    <property type="protein sequence ID" value="GJS91253.1"/>
    <property type="molecule type" value="Genomic_DNA"/>
</dbReference>
<name>A0ABQ4ZR76_9ASTR</name>
<keyword evidence="3" id="KW-1185">Reference proteome</keyword>
<feature type="compositionally biased region" description="Low complexity" evidence="1">
    <location>
        <begin position="76"/>
        <end position="95"/>
    </location>
</feature>
<protein>
    <submittedName>
        <fullName evidence="2">Uncharacterized protein</fullName>
    </submittedName>
</protein>
<dbReference type="Proteomes" id="UP001151760">
    <property type="component" value="Unassembled WGS sequence"/>
</dbReference>
<accession>A0ABQ4ZR76</accession>
<feature type="compositionally biased region" description="Low complexity" evidence="1">
    <location>
        <begin position="226"/>
        <end position="242"/>
    </location>
</feature>
<organism evidence="2 3">
    <name type="scientific">Tanacetum coccineum</name>
    <dbReference type="NCBI Taxonomy" id="301880"/>
    <lineage>
        <taxon>Eukaryota</taxon>
        <taxon>Viridiplantae</taxon>
        <taxon>Streptophyta</taxon>
        <taxon>Embryophyta</taxon>
        <taxon>Tracheophyta</taxon>
        <taxon>Spermatophyta</taxon>
        <taxon>Magnoliopsida</taxon>
        <taxon>eudicotyledons</taxon>
        <taxon>Gunneridae</taxon>
        <taxon>Pentapetalae</taxon>
        <taxon>asterids</taxon>
        <taxon>campanulids</taxon>
        <taxon>Asterales</taxon>
        <taxon>Asteraceae</taxon>
        <taxon>Asteroideae</taxon>
        <taxon>Anthemideae</taxon>
        <taxon>Anthemidinae</taxon>
        <taxon>Tanacetum</taxon>
    </lineage>
</organism>
<evidence type="ECO:0000313" key="3">
    <source>
        <dbReference type="Proteomes" id="UP001151760"/>
    </source>
</evidence>
<gene>
    <name evidence="2" type="ORF">Tco_0773889</name>
</gene>
<feature type="region of interest" description="Disordered" evidence="1">
    <location>
        <begin position="145"/>
        <end position="242"/>
    </location>
</feature>
<feature type="compositionally biased region" description="Acidic residues" evidence="1">
    <location>
        <begin position="168"/>
        <end position="223"/>
    </location>
</feature>
<comment type="caution">
    <text evidence="2">The sequence shown here is derived from an EMBL/GenBank/DDBJ whole genome shotgun (WGS) entry which is preliminary data.</text>
</comment>
<feature type="compositionally biased region" description="Acidic residues" evidence="1">
    <location>
        <begin position="43"/>
        <end position="58"/>
    </location>
</feature>
<proteinExistence type="predicted"/>
<reference evidence="2" key="1">
    <citation type="journal article" date="2022" name="Int. J. Mol. Sci.">
        <title>Draft Genome of Tanacetum Coccineum: Genomic Comparison of Closely Related Tanacetum-Family Plants.</title>
        <authorList>
            <person name="Yamashiro T."/>
            <person name="Shiraishi A."/>
            <person name="Nakayama K."/>
            <person name="Satake H."/>
        </authorList>
    </citation>
    <scope>NUCLEOTIDE SEQUENCE</scope>
</reference>
<reference evidence="2" key="2">
    <citation type="submission" date="2022-01" db="EMBL/GenBank/DDBJ databases">
        <authorList>
            <person name="Yamashiro T."/>
            <person name="Shiraishi A."/>
            <person name="Satake H."/>
            <person name="Nakayama K."/>
        </authorList>
    </citation>
    <scope>NUCLEOTIDE SEQUENCE</scope>
</reference>
<sequence length="322" mass="34876">MSTPSYVDSETITQADGAQSPRVPVLLPDDPFVAVRQAQLVDTDTESDLEEAPSETEESQPLGSRVPLMSEEFEASKPSSTRTVSSHSLVSSDSTAPLSPDHPLTHVSPTPTPSRVSLYHRTARMALHTQPTLSPCMSSRIPEASAFTEEVSGTSELILDTDSKGNELGEEDTEEDESLDMDDEREVHDLDDEGQDLDDEGQGLDDEGQGLEDEGPGMVEEEEAAPKVSPSSPVVPSPIASPLATPAATISVDEDQFIEVGVQDVREMYTRSGAVRDEIFSQRYRFRSLEREQERTTVTFSAICVTPPNGAWTEYVSGGVTS</sequence>
<evidence type="ECO:0000256" key="1">
    <source>
        <dbReference type="SAM" id="MobiDB-lite"/>
    </source>
</evidence>
<feature type="compositionally biased region" description="Polar residues" evidence="1">
    <location>
        <begin position="1"/>
        <end position="17"/>
    </location>
</feature>